<evidence type="ECO:0008006" key="3">
    <source>
        <dbReference type="Google" id="ProtNLM"/>
    </source>
</evidence>
<organism evidence="1 2">
    <name type="scientific">Dictyocaulus viviparus</name>
    <name type="common">Bovine lungworm</name>
    <dbReference type="NCBI Taxonomy" id="29172"/>
    <lineage>
        <taxon>Eukaryota</taxon>
        <taxon>Metazoa</taxon>
        <taxon>Ecdysozoa</taxon>
        <taxon>Nematoda</taxon>
        <taxon>Chromadorea</taxon>
        <taxon>Rhabditida</taxon>
        <taxon>Rhabditina</taxon>
        <taxon>Rhabditomorpha</taxon>
        <taxon>Strongyloidea</taxon>
        <taxon>Metastrongylidae</taxon>
        <taxon>Dictyocaulus</taxon>
    </lineage>
</organism>
<name>A0A0D8Y2A7_DICVI</name>
<dbReference type="EMBL" id="KN716193">
    <property type="protein sequence ID" value="KJH51008.1"/>
    <property type="molecule type" value="Genomic_DNA"/>
</dbReference>
<evidence type="ECO:0000313" key="2">
    <source>
        <dbReference type="Proteomes" id="UP000053766"/>
    </source>
</evidence>
<protein>
    <recommendedName>
        <fullName evidence="3">F-box domain-containing protein</fullName>
    </recommendedName>
</protein>
<gene>
    <name evidence="1" type="ORF">DICVIV_02866</name>
</gene>
<dbReference type="AlphaFoldDB" id="A0A0D8Y2A7"/>
<accession>A0A0D8Y2A7</accession>
<evidence type="ECO:0000313" key="1">
    <source>
        <dbReference type="EMBL" id="KJH51008.1"/>
    </source>
</evidence>
<dbReference type="STRING" id="29172.A0A0D8Y2A7"/>
<sequence length="72" mass="8652">MDSQVFDILNLPTTAVRRILHFLRYPYLRNLATAIPSLSSLCEEECRKVEHEVQLRRDFKWSLIKYIIFKLL</sequence>
<proteinExistence type="predicted"/>
<keyword evidence="2" id="KW-1185">Reference proteome</keyword>
<reference evidence="1 2" key="1">
    <citation type="submission" date="2013-11" db="EMBL/GenBank/DDBJ databases">
        <title>Draft genome of the bovine lungworm Dictyocaulus viviparus.</title>
        <authorList>
            <person name="Mitreva M."/>
        </authorList>
    </citation>
    <scope>NUCLEOTIDE SEQUENCE [LARGE SCALE GENOMIC DNA]</scope>
    <source>
        <strain evidence="1 2">HannoverDv2000</strain>
    </source>
</reference>
<reference evidence="2" key="2">
    <citation type="journal article" date="2016" name="Sci. Rep.">
        <title>Dictyocaulus viviparus genome, variome and transcriptome elucidate lungworm biology and support future intervention.</title>
        <authorList>
            <person name="McNulty S.N."/>
            <person name="Strube C."/>
            <person name="Rosa B.A."/>
            <person name="Martin J.C."/>
            <person name="Tyagi R."/>
            <person name="Choi Y.J."/>
            <person name="Wang Q."/>
            <person name="Hallsworth Pepin K."/>
            <person name="Zhang X."/>
            <person name="Ozersky P."/>
            <person name="Wilson R.K."/>
            <person name="Sternberg P.W."/>
            <person name="Gasser R.B."/>
            <person name="Mitreva M."/>
        </authorList>
    </citation>
    <scope>NUCLEOTIDE SEQUENCE [LARGE SCALE GENOMIC DNA]</scope>
    <source>
        <strain evidence="2">HannoverDv2000</strain>
    </source>
</reference>
<dbReference type="Proteomes" id="UP000053766">
    <property type="component" value="Unassembled WGS sequence"/>
</dbReference>
<dbReference type="OrthoDB" id="5837393at2759"/>